<name>A0A9N7YL02_PLEPL</name>
<keyword evidence="3" id="KW-1185">Reference proteome</keyword>
<dbReference type="Proteomes" id="UP001153269">
    <property type="component" value="Unassembled WGS sequence"/>
</dbReference>
<accession>A0A9N7YL02</accession>
<evidence type="ECO:0000313" key="2">
    <source>
        <dbReference type="EMBL" id="CAB1428029.1"/>
    </source>
</evidence>
<reference evidence="2" key="1">
    <citation type="submission" date="2020-03" db="EMBL/GenBank/DDBJ databases">
        <authorList>
            <person name="Weist P."/>
        </authorList>
    </citation>
    <scope>NUCLEOTIDE SEQUENCE</scope>
</reference>
<dbReference type="AlphaFoldDB" id="A0A9N7YL02"/>
<feature type="region of interest" description="Disordered" evidence="1">
    <location>
        <begin position="181"/>
        <end position="208"/>
    </location>
</feature>
<protein>
    <submittedName>
        <fullName evidence="2">Uncharacterized protein</fullName>
    </submittedName>
</protein>
<sequence>MTDRSAKSLASGRELYQEDIERLCSAESFGSNKPQEATLVLLLLLLLSYRVTRHVLVSLRGGSVLLSLHKQASWRFANPEGDVPRAAATGRLSSNCIIGHIQNRRDSLMWKDAAAAPAQAPTAPTAPTAVLGCGAGELGLSQPGSPGVSWCLPDQSQVTLTVGTTSTIGFKPVLPDVASSRSAGAQFEQHGSSSTSIRATDPASQNQSSAFKALLGGPLEQPRYIEEVNQKHTQGSPLRPLVEFLLGYMHGFVITCPWKDEEEEEEEEEQKRG</sequence>
<dbReference type="EMBL" id="CADEAL010001013">
    <property type="protein sequence ID" value="CAB1428029.1"/>
    <property type="molecule type" value="Genomic_DNA"/>
</dbReference>
<comment type="caution">
    <text evidence="2">The sequence shown here is derived from an EMBL/GenBank/DDBJ whole genome shotgun (WGS) entry which is preliminary data.</text>
</comment>
<evidence type="ECO:0000313" key="3">
    <source>
        <dbReference type="Proteomes" id="UP001153269"/>
    </source>
</evidence>
<evidence type="ECO:0000256" key="1">
    <source>
        <dbReference type="SAM" id="MobiDB-lite"/>
    </source>
</evidence>
<gene>
    <name evidence="2" type="ORF">PLEPLA_LOCUS15983</name>
</gene>
<organism evidence="2 3">
    <name type="scientific">Pleuronectes platessa</name>
    <name type="common">European plaice</name>
    <dbReference type="NCBI Taxonomy" id="8262"/>
    <lineage>
        <taxon>Eukaryota</taxon>
        <taxon>Metazoa</taxon>
        <taxon>Chordata</taxon>
        <taxon>Craniata</taxon>
        <taxon>Vertebrata</taxon>
        <taxon>Euteleostomi</taxon>
        <taxon>Actinopterygii</taxon>
        <taxon>Neopterygii</taxon>
        <taxon>Teleostei</taxon>
        <taxon>Neoteleostei</taxon>
        <taxon>Acanthomorphata</taxon>
        <taxon>Carangaria</taxon>
        <taxon>Pleuronectiformes</taxon>
        <taxon>Pleuronectoidei</taxon>
        <taxon>Pleuronectidae</taxon>
        <taxon>Pleuronectes</taxon>
    </lineage>
</organism>
<proteinExistence type="predicted"/>